<dbReference type="PANTHER" id="PTHR12304:SF4">
    <property type="entry name" value="URIDINE NUCLEOSIDASE"/>
    <property type="match status" value="1"/>
</dbReference>
<evidence type="ECO:0000256" key="1">
    <source>
        <dbReference type="ARBA" id="ARBA00022801"/>
    </source>
</evidence>
<evidence type="ECO:0000313" key="5">
    <source>
        <dbReference type="Proteomes" id="UP001232536"/>
    </source>
</evidence>
<dbReference type="PANTHER" id="PTHR12304">
    <property type="entry name" value="INOSINE-URIDINE PREFERRING NUCLEOSIDE HYDROLASE"/>
    <property type="match status" value="1"/>
</dbReference>
<comment type="caution">
    <text evidence="4">The sequence shown here is derived from an EMBL/GenBank/DDBJ whole genome shotgun (WGS) entry which is preliminary data.</text>
</comment>
<dbReference type="Pfam" id="PF01156">
    <property type="entry name" value="IU_nuc_hydro"/>
    <property type="match status" value="1"/>
</dbReference>
<dbReference type="InterPro" id="IPR023186">
    <property type="entry name" value="IUNH"/>
</dbReference>
<feature type="domain" description="Inosine/uridine-preferring nucleoside hydrolase" evidence="3">
    <location>
        <begin position="5"/>
        <end position="300"/>
    </location>
</feature>
<accession>A0ABT9D7D9</accession>
<dbReference type="Gene3D" id="3.90.245.10">
    <property type="entry name" value="Ribonucleoside hydrolase-like"/>
    <property type="match status" value="1"/>
</dbReference>
<keyword evidence="1 4" id="KW-0378">Hydrolase</keyword>
<evidence type="ECO:0000259" key="3">
    <source>
        <dbReference type="Pfam" id="PF01156"/>
    </source>
</evidence>
<dbReference type="CDD" id="cd02651">
    <property type="entry name" value="nuc_hydro_IU_UC_XIUA"/>
    <property type="match status" value="1"/>
</dbReference>
<reference evidence="4 5" key="1">
    <citation type="submission" date="2023-07" db="EMBL/GenBank/DDBJ databases">
        <title>Description of novel actinomycetes strains, isolated from tidal flat sediment.</title>
        <authorList>
            <person name="Lu C."/>
        </authorList>
    </citation>
    <scope>NUCLEOTIDE SEQUENCE [LARGE SCALE GENOMIC DNA]</scope>
    <source>
        <strain evidence="4 5">SYSU T00b441</strain>
    </source>
</reference>
<evidence type="ECO:0000313" key="4">
    <source>
        <dbReference type="EMBL" id="MDO8106756.1"/>
    </source>
</evidence>
<protein>
    <submittedName>
        <fullName evidence="4">Nucleoside hydrolase</fullName>
    </submittedName>
</protein>
<evidence type="ECO:0000256" key="2">
    <source>
        <dbReference type="ARBA" id="ARBA00023295"/>
    </source>
</evidence>
<name>A0ABT9D7D9_9CELL</name>
<dbReference type="InterPro" id="IPR001910">
    <property type="entry name" value="Inosine/uridine_hydrolase_dom"/>
</dbReference>
<keyword evidence="5" id="KW-1185">Reference proteome</keyword>
<dbReference type="GO" id="GO:0016787">
    <property type="term" value="F:hydrolase activity"/>
    <property type="evidence" value="ECO:0007669"/>
    <property type="project" value="UniProtKB-KW"/>
</dbReference>
<dbReference type="RefSeq" id="WP_304600401.1">
    <property type="nucleotide sequence ID" value="NZ_JAUQYO010000001.1"/>
</dbReference>
<dbReference type="SUPFAM" id="SSF53590">
    <property type="entry name" value="Nucleoside hydrolase"/>
    <property type="match status" value="1"/>
</dbReference>
<dbReference type="InterPro" id="IPR036452">
    <property type="entry name" value="Ribo_hydro-like"/>
</dbReference>
<proteinExistence type="predicted"/>
<gene>
    <name evidence="4" type="ORF">Q6348_06035</name>
</gene>
<dbReference type="EMBL" id="JAUQYP010000001">
    <property type="protein sequence ID" value="MDO8106756.1"/>
    <property type="molecule type" value="Genomic_DNA"/>
</dbReference>
<sequence>MTERLILDCDPGHDDALAMILAAGDPRVELLAVTTCAGNQTIEKVTRNALAVCAVAGIDVPVAQGAALPLVREQTVAADIHGDSGLDGPVLPETTRALDPRHAVDLIVEEVMAAEPGSITLVPTGPLTNIALAMRKEPRIVERVKRVVLMGGGYSRGNVTPTAEFNIYVDPEAAEAVFAADWPVTMVGLDLTHQATADADVVERIRAIGSPLSQFVVDVLTFFGSTYRERQGFDAPPVHDLCCVAALCDPAVLATRPAFVTVELAGRWTAGTTVTDFGDLLGRPHNTDVATTLDRTRLWDMTVEAIERLSRTGGAR</sequence>
<organism evidence="4 5">
    <name type="scientific">Actinotalea lenta</name>
    <dbReference type="NCBI Taxonomy" id="3064654"/>
    <lineage>
        <taxon>Bacteria</taxon>
        <taxon>Bacillati</taxon>
        <taxon>Actinomycetota</taxon>
        <taxon>Actinomycetes</taxon>
        <taxon>Micrococcales</taxon>
        <taxon>Cellulomonadaceae</taxon>
        <taxon>Actinotalea</taxon>
    </lineage>
</organism>
<dbReference type="Proteomes" id="UP001232536">
    <property type="component" value="Unassembled WGS sequence"/>
</dbReference>
<keyword evidence="2" id="KW-0326">Glycosidase</keyword>